<reference evidence="1 2" key="1">
    <citation type="submission" date="2024-10" db="EMBL/GenBank/DDBJ databases">
        <title>Updated reference genomes for cyclostephanoid diatoms.</title>
        <authorList>
            <person name="Roberts W.R."/>
            <person name="Alverson A.J."/>
        </authorList>
    </citation>
    <scope>NUCLEOTIDE SEQUENCE [LARGE SCALE GENOMIC DNA]</scope>
    <source>
        <strain evidence="1 2">AJA276-08</strain>
    </source>
</reference>
<dbReference type="Proteomes" id="UP001530315">
    <property type="component" value="Unassembled WGS sequence"/>
</dbReference>
<dbReference type="EMBL" id="JALLAZ020001787">
    <property type="protein sequence ID" value="KAL3763958.1"/>
    <property type="molecule type" value="Genomic_DNA"/>
</dbReference>
<gene>
    <name evidence="1" type="ORF">ACHAW5_004643</name>
</gene>
<accession>A0ABD3MM75</accession>
<sequence>MRQVGQYDVRFVSIPGYSFRESETPDIAGNQPAVPPLAYGMDGIIMFSTCSTPLRPWGSTSGCHNRIGIRHIHKGQDAGRRQGLGNPEEVDFIAMLPPCARYLDLFEGGREATRPHRVRERLHARGLHHRGEVVEALPRDQEDDHVERQRFWRPLFLDKLSTMIGNYACHQIESFRSSNRGRTSFAEAIRRYSRSPPRRQYASSRTAIPMFRHILRLTSGSSYLELQRDMGADMIAVDWSVDMAVARADTRTGGAGVREHDPISCSRYKGAG</sequence>
<evidence type="ECO:0000313" key="2">
    <source>
        <dbReference type="Proteomes" id="UP001530315"/>
    </source>
</evidence>
<name>A0ABD3MM75_9STRA</name>
<keyword evidence="2" id="KW-1185">Reference proteome</keyword>
<dbReference type="AlphaFoldDB" id="A0ABD3MM75"/>
<protein>
    <submittedName>
        <fullName evidence="1">Uncharacterized protein</fullName>
    </submittedName>
</protein>
<proteinExistence type="predicted"/>
<evidence type="ECO:0000313" key="1">
    <source>
        <dbReference type="EMBL" id="KAL3763958.1"/>
    </source>
</evidence>
<comment type="caution">
    <text evidence="1">The sequence shown here is derived from an EMBL/GenBank/DDBJ whole genome shotgun (WGS) entry which is preliminary data.</text>
</comment>
<organism evidence="1 2">
    <name type="scientific">Stephanodiscus triporus</name>
    <dbReference type="NCBI Taxonomy" id="2934178"/>
    <lineage>
        <taxon>Eukaryota</taxon>
        <taxon>Sar</taxon>
        <taxon>Stramenopiles</taxon>
        <taxon>Ochrophyta</taxon>
        <taxon>Bacillariophyta</taxon>
        <taxon>Coscinodiscophyceae</taxon>
        <taxon>Thalassiosirophycidae</taxon>
        <taxon>Stephanodiscales</taxon>
        <taxon>Stephanodiscaceae</taxon>
        <taxon>Stephanodiscus</taxon>
    </lineage>
</organism>